<keyword evidence="3" id="KW-1185">Reference proteome</keyword>
<dbReference type="OrthoDB" id="10528323at2759"/>
<feature type="chain" id="PRO_5008267527" description="Apple domain-containing protein" evidence="1">
    <location>
        <begin position="19"/>
        <end position="249"/>
    </location>
</feature>
<proteinExistence type="predicted"/>
<dbReference type="InParanoid" id="A0A194WTY1"/>
<dbReference type="GeneID" id="28823173"/>
<gene>
    <name evidence="2" type="ORF">LY89DRAFT_674488</name>
</gene>
<organism evidence="2 3">
    <name type="scientific">Mollisia scopiformis</name>
    <name type="common">Conifer needle endophyte fungus</name>
    <name type="synonym">Phialocephala scopiformis</name>
    <dbReference type="NCBI Taxonomy" id="149040"/>
    <lineage>
        <taxon>Eukaryota</taxon>
        <taxon>Fungi</taxon>
        <taxon>Dikarya</taxon>
        <taxon>Ascomycota</taxon>
        <taxon>Pezizomycotina</taxon>
        <taxon>Leotiomycetes</taxon>
        <taxon>Helotiales</taxon>
        <taxon>Mollisiaceae</taxon>
        <taxon>Mollisia</taxon>
    </lineage>
</organism>
<name>A0A194WTY1_MOLSC</name>
<dbReference type="AlphaFoldDB" id="A0A194WTY1"/>
<evidence type="ECO:0000256" key="1">
    <source>
        <dbReference type="SAM" id="SignalP"/>
    </source>
</evidence>
<dbReference type="KEGG" id="psco:LY89DRAFT_674488"/>
<dbReference type="RefSeq" id="XP_018065499.1">
    <property type="nucleotide sequence ID" value="XM_018213447.1"/>
</dbReference>
<evidence type="ECO:0000313" key="2">
    <source>
        <dbReference type="EMBL" id="KUJ11144.1"/>
    </source>
</evidence>
<dbReference type="EMBL" id="KQ947427">
    <property type="protein sequence ID" value="KUJ11144.1"/>
    <property type="molecule type" value="Genomic_DNA"/>
</dbReference>
<keyword evidence="1" id="KW-0732">Signal</keyword>
<evidence type="ECO:0000313" key="3">
    <source>
        <dbReference type="Proteomes" id="UP000070700"/>
    </source>
</evidence>
<protein>
    <recommendedName>
        <fullName evidence="4">Apple domain-containing protein</fullName>
    </recommendedName>
</protein>
<dbReference type="Proteomes" id="UP000070700">
    <property type="component" value="Unassembled WGS sequence"/>
</dbReference>
<sequence length="249" mass="25380">MLLLTITGLASLAFIAKASPFENQARAACNADNCLRELRGTSSLASPYCSSYYTSTTTVTTTTTVPALDATFPGVKKREPTVAPDFEKRATTLPPFATSCTQTATALSSGCSCLLGSAAATTTSTITSTSTLPLPVQCSSQNSYGLYPTPLSIVSIPGGNGASGLAFEVYPGGCCAYCFASPNCIAYYEEVDYVASVPGKVACGVQITGSQPIEPLGVDSCPLGTVTLSAGPVETTVLWGVGNCGVVEG</sequence>
<feature type="signal peptide" evidence="1">
    <location>
        <begin position="1"/>
        <end position="18"/>
    </location>
</feature>
<reference evidence="2 3" key="1">
    <citation type="submission" date="2015-10" db="EMBL/GenBank/DDBJ databases">
        <title>Full genome of DAOMC 229536 Phialocephala scopiformis, a fungal endophyte of spruce producing the potent anti-insectan compound rugulosin.</title>
        <authorList>
            <consortium name="DOE Joint Genome Institute"/>
            <person name="Walker A.K."/>
            <person name="Frasz S.L."/>
            <person name="Seifert K.A."/>
            <person name="Miller J.D."/>
            <person name="Mondo S.J."/>
            <person name="Labutti K."/>
            <person name="Lipzen A."/>
            <person name="Dockter R."/>
            <person name="Kennedy M."/>
            <person name="Grigoriev I.V."/>
            <person name="Spatafora J.W."/>
        </authorList>
    </citation>
    <scope>NUCLEOTIDE SEQUENCE [LARGE SCALE GENOMIC DNA]</scope>
    <source>
        <strain evidence="2 3">CBS 120377</strain>
    </source>
</reference>
<accession>A0A194WTY1</accession>
<evidence type="ECO:0008006" key="4">
    <source>
        <dbReference type="Google" id="ProtNLM"/>
    </source>
</evidence>